<sequence>MTGRFDEDGFCLARAAISPCQLAELIDVLQDDRFEKSPGRRDLFQLREVICNFACSQVVSDLVGPVLGSQARCVRGLVFQKNANLNWQVAWHQDRTIAVKKKSEVGGYQAWSVKQGIPHVNPPSELLERMLTLRIHLDSANQENGVLEVLPGSHMGGILTEIEIAELAQNTKSVPCIAQPGDVLLMRPLLLHASRKVNSTNPRRVLHLEYAAESLPTPLQWHTELPLQHGRN</sequence>
<reference evidence="2 3" key="1">
    <citation type="submission" date="2019-02" db="EMBL/GenBank/DDBJ databases">
        <title>Deep-cultivation of Planctomycetes and their phenomic and genomic characterization uncovers novel biology.</title>
        <authorList>
            <person name="Wiegand S."/>
            <person name="Jogler M."/>
            <person name="Boedeker C."/>
            <person name="Pinto D."/>
            <person name="Vollmers J."/>
            <person name="Rivas-Marin E."/>
            <person name="Kohn T."/>
            <person name="Peeters S.H."/>
            <person name="Heuer A."/>
            <person name="Rast P."/>
            <person name="Oberbeckmann S."/>
            <person name="Bunk B."/>
            <person name="Jeske O."/>
            <person name="Meyerdierks A."/>
            <person name="Storesund J.E."/>
            <person name="Kallscheuer N."/>
            <person name="Luecker S."/>
            <person name="Lage O.M."/>
            <person name="Pohl T."/>
            <person name="Merkel B.J."/>
            <person name="Hornburger P."/>
            <person name="Mueller R.-W."/>
            <person name="Bruemmer F."/>
            <person name="Labrenz M."/>
            <person name="Spormann A.M."/>
            <person name="Op den Camp H."/>
            <person name="Overmann J."/>
            <person name="Amann R."/>
            <person name="Jetten M.S.M."/>
            <person name="Mascher T."/>
            <person name="Medema M.H."/>
            <person name="Devos D.P."/>
            <person name="Kaster A.-K."/>
            <person name="Ovreas L."/>
            <person name="Rohde M."/>
            <person name="Galperin M.Y."/>
            <person name="Jogler C."/>
        </authorList>
    </citation>
    <scope>NUCLEOTIDE SEQUENCE [LARGE SCALE GENOMIC DNA]</scope>
    <source>
        <strain evidence="2 3">HG15A2</strain>
    </source>
</reference>
<comment type="cofactor">
    <cofactor evidence="1">
        <name>Fe(2+)</name>
        <dbReference type="ChEBI" id="CHEBI:29033"/>
    </cofactor>
</comment>
<dbReference type="PANTHER" id="PTHR20883:SF48">
    <property type="entry name" value="ECTOINE DIOXYGENASE"/>
    <property type="match status" value="1"/>
</dbReference>
<organism evidence="2 3">
    <name type="scientific">Adhaeretor mobilis</name>
    <dbReference type="NCBI Taxonomy" id="1930276"/>
    <lineage>
        <taxon>Bacteria</taxon>
        <taxon>Pseudomonadati</taxon>
        <taxon>Planctomycetota</taxon>
        <taxon>Planctomycetia</taxon>
        <taxon>Pirellulales</taxon>
        <taxon>Lacipirellulaceae</taxon>
        <taxon>Adhaeretor</taxon>
    </lineage>
</organism>
<evidence type="ECO:0000313" key="2">
    <source>
        <dbReference type="EMBL" id="QDS99418.1"/>
    </source>
</evidence>
<dbReference type="Gene3D" id="2.60.120.620">
    <property type="entry name" value="q2cbj1_9rhob like domain"/>
    <property type="match status" value="1"/>
</dbReference>
<accession>A0A517MX12</accession>
<proteinExistence type="predicted"/>
<dbReference type="KEGG" id="amob:HG15A2_27410"/>
<keyword evidence="2" id="KW-0560">Oxidoreductase</keyword>
<name>A0A517MX12_9BACT</name>
<dbReference type="OrthoDB" id="9791262at2"/>
<dbReference type="Pfam" id="PF05721">
    <property type="entry name" value="PhyH"/>
    <property type="match status" value="1"/>
</dbReference>
<dbReference type="Proteomes" id="UP000319852">
    <property type="component" value="Chromosome"/>
</dbReference>
<protein>
    <submittedName>
        <fullName evidence="2">Phytanoyl-CoA dioxygenase (PhyH)</fullName>
    </submittedName>
</protein>
<dbReference type="SUPFAM" id="SSF51197">
    <property type="entry name" value="Clavaminate synthase-like"/>
    <property type="match status" value="1"/>
</dbReference>
<keyword evidence="2" id="KW-0223">Dioxygenase</keyword>
<dbReference type="EMBL" id="CP036263">
    <property type="protein sequence ID" value="QDS99418.1"/>
    <property type="molecule type" value="Genomic_DNA"/>
</dbReference>
<dbReference type="GO" id="GO:0016706">
    <property type="term" value="F:2-oxoglutarate-dependent dioxygenase activity"/>
    <property type="evidence" value="ECO:0007669"/>
    <property type="project" value="UniProtKB-ARBA"/>
</dbReference>
<dbReference type="InterPro" id="IPR008775">
    <property type="entry name" value="Phytyl_CoA_dOase-like"/>
</dbReference>
<dbReference type="RefSeq" id="WP_145060644.1">
    <property type="nucleotide sequence ID" value="NZ_CP036263.1"/>
</dbReference>
<dbReference type="AlphaFoldDB" id="A0A517MX12"/>
<evidence type="ECO:0000256" key="1">
    <source>
        <dbReference type="ARBA" id="ARBA00001954"/>
    </source>
</evidence>
<keyword evidence="3" id="KW-1185">Reference proteome</keyword>
<dbReference type="GO" id="GO:0005506">
    <property type="term" value="F:iron ion binding"/>
    <property type="evidence" value="ECO:0007669"/>
    <property type="project" value="UniProtKB-ARBA"/>
</dbReference>
<evidence type="ECO:0000313" key="3">
    <source>
        <dbReference type="Proteomes" id="UP000319852"/>
    </source>
</evidence>
<gene>
    <name evidence="2" type="ORF">HG15A2_27410</name>
</gene>
<dbReference type="PANTHER" id="PTHR20883">
    <property type="entry name" value="PHYTANOYL-COA DIOXYGENASE DOMAIN CONTAINING 1"/>
    <property type="match status" value="1"/>
</dbReference>